<dbReference type="NCBIfam" id="TIGR02365">
    <property type="entry name" value="dha_L_ycgS"/>
    <property type="match status" value="1"/>
</dbReference>
<evidence type="ECO:0000256" key="1">
    <source>
        <dbReference type="ARBA" id="ARBA00001113"/>
    </source>
</evidence>
<dbReference type="SUPFAM" id="SSF101473">
    <property type="entry name" value="DhaL-like"/>
    <property type="match status" value="1"/>
</dbReference>
<keyword evidence="6" id="KW-0319">Glycerol metabolism</keyword>
<dbReference type="OrthoDB" id="9800291at2"/>
<evidence type="ECO:0000256" key="5">
    <source>
        <dbReference type="ARBA" id="ARBA00022777"/>
    </source>
</evidence>
<keyword evidence="5 10" id="KW-0418">Kinase</keyword>
<comment type="function">
    <text evidence="8">ADP-binding subunit of the dihydroxyacetone kinase, which is responsible for the phosphoenolpyruvate (PEP)-dependent phosphorylation of dihydroxyacetone. DhaL-ADP is converted to DhaL-ATP via a phosphoryl group transfer from DhaM and transmits it to dihydroxyacetone binds to DhaK.</text>
</comment>
<name>A0A1H1A7K8_9LACT</name>
<sequence length="195" mass="20911">MLTQETARKWIDLFIEQILENKDYLSELDTAIGDGDHGNNLARGANALTEALQTKNPETLPDLLKVTGMTLVSKVGGASGPLLGSAFIGMAKASQDNDDLATVLEAGLEGIQKRGKAVAGEKTMVDEWIPVVEAVKSKTLTSAFIEETVEKTKDIKATKGRASYLGDRSIGHIDPGAMSSSYLFKTMMEAGVYDE</sequence>
<dbReference type="GO" id="GO:0047324">
    <property type="term" value="F:phosphoenolpyruvate-glycerone phosphotransferase activity"/>
    <property type="evidence" value="ECO:0007669"/>
    <property type="project" value="UniProtKB-EC"/>
</dbReference>
<protein>
    <recommendedName>
        <fullName evidence="3">phosphoenolpyruvate--glycerone phosphotransferase</fullName>
        <ecNumber evidence="3">2.7.1.121</ecNumber>
    </recommendedName>
</protein>
<dbReference type="Gene3D" id="1.25.40.340">
    <property type="match status" value="1"/>
</dbReference>
<feature type="domain" description="DhaL" evidence="9">
    <location>
        <begin position="5"/>
        <end position="189"/>
    </location>
</feature>
<dbReference type="PANTHER" id="PTHR28629:SF4">
    <property type="entry name" value="TRIOKINASE_FMN CYCLASE"/>
    <property type="match status" value="1"/>
</dbReference>
<organism evidence="10 11">
    <name type="scientific">Carnobacterium viridans</name>
    <dbReference type="NCBI Taxonomy" id="174587"/>
    <lineage>
        <taxon>Bacteria</taxon>
        <taxon>Bacillati</taxon>
        <taxon>Bacillota</taxon>
        <taxon>Bacilli</taxon>
        <taxon>Lactobacillales</taxon>
        <taxon>Carnobacteriaceae</taxon>
        <taxon>Carnobacterium</taxon>
    </lineage>
</organism>
<dbReference type="SMART" id="SM01120">
    <property type="entry name" value="Dak2"/>
    <property type="match status" value="1"/>
</dbReference>
<comment type="catalytic activity">
    <reaction evidence="1">
        <text>dihydroxyacetone + phosphoenolpyruvate = dihydroxyacetone phosphate + pyruvate</text>
        <dbReference type="Rhea" id="RHEA:18381"/>
        <dbReference type="ChEBI" id="CHEBI:15361"/>
        <dbReference type="ChEBI" id="CHEBI:16016"/>
        <dbReference type="ChEBI" id="CHEBI:57642"/>
        <dbReference type="ChEBI" id="CHEBI:58702"/>
        <dbReference type="EC" id="2.7.1.121"/>
    </reaction>
</comment>
<evidence type="ECO:0000313" key="11">
    <source>
        <dbReference type="Proteomes" id="UP000199481"/>
    </source>
</evidence>
<dbReference type="PANTHER" id="PTHR28629">
    <property type="entry name" value="TRIOKINASE/FMN CYCLASE"/>
    <property type="match status" value="1"/>
</dbReference>
<dbReference type="AlphaFoldDB" id="A0A1H1A7K8"/>
<dbReference type="FunFam" id="1.25.40.340:FF:000002">
    <property type="entry name" value="Dihydroxyacetone kinase, L subunit"/>
    <property type="match status" value="1"/>
</dbReference>
<comment type="pathway">
    <text evidence="2">Polyol metabolism; glycerol degradation.</text>
</comment>
<evidence type="ECO:0000256" key="7">
    <source>
        <dbReference type="ARBA" id="ARBA00046577"/>
    </source>
</evidence>
<keyword evidence="11" id="KW-1185">Reference proteome</keyword>
<accession>A0A1H1A7K8</accession>
<reference evidence="11" key="1">
    <citation type="submission" date="2016-10" db="EMBL/GenBank/DDBJ databases">
        <authorList>
            <person name="Varghese N."/>
            <person name="Submissions S."/>
        </authorList>
    </citation>
    <scope>NUCLEOTIDE SEQUENCE [LARGE SCALE GENOMIC DNA]</scope>
    <source>
        <strain evidence="11">MPL-11</strain>
    </source>
</reference>
<evidence type="ECO:0000313" key="10">
    <source>
        <dbReference type="EMBL" id="SDQ35624.1"/>
    </source>
</evidence>
<evidence type="ECO:0000256" key="3">
    <source>
        <dbReference type="ARBA" id="ARBA00012095"/>
    </source>
</evidence>
<dbReference type="GO" id="GO:0005829">
    <property type="term" value="C:cytosol"/>
    <property type="evidence" value="ECO:0007669"/>
    <property type="project" value="TreeGrafter"/>
</dbReference>
<dbReference type="Pfam" id="PF02734">
    <property type="entry name" value="Dak2"/>
    <property type="match status" value="1"/>
</dbReference>
<evidence type="ECO:0000256" key="2">
    <source>
        <dbReference type="ARBA" id="ARBA00004745"/>
    </source>
</evidence>
<dbReference type="InterPro" id="IPR050861">
    <property type="entry name" value="Dihydroxyacetone_Kinase"/>
</dbReference>
<evidence type="ECO:0000256" key="6">
    <source>
        <dbReference type="ARBA" id="ARBA00022798"/>
    </source>
</evidence>
<dbReference type="EMBL" id="FNJW01000008">
    <property type="protein sequence ID" value="SDQ35624.1"/>
    <property type="molecule type" value="Genomic_DNA"/>
</dbReference>
<comment type="subunit">
    <text evidence="7">Homodimer. The dihydroxyacetone kinase complex is composed of a homodimer of DhaM, a homodimer of DhaK and the subunit DhaL.</text>
</comment>
<dbReference type="EC" id="2.7.1.121" evidence="3"/>
<keyword evidence="4" id="KW-0808">Transferase</keyword>
<dbReference type="Proteomes" id="UP000199481">
    <property type="component" value="Unassembled WGS sequence"/>
</dbReference>
<dbReference type="GO" id="GO:0004371">
    <property type="term" value="F:glycerone kinase activity"/>
    <property type="evidence" value="ECO:0007669"/>
    <property type="project" value="InterPro"/>
</dbReference>
<gene>
    <name evidence="10" type="ORF">SAMN04487752_1945</name>
</gene>
<evidence type="ECO:0000256" key="8">
    <source>
        <dbReference type="ARBA" id="ARBA00055771"/>
    </source>
</evidence>
<dbReference type="InterPro" id="IPR004007">
    <property type="entry name" value="DhaL_dom"/>
</dbReference>
<evidence type="ECO:0000256" key="4">
    <source>
        <dbReference type="ARBA" id="ARBA00022679"/>
    </source>
</evidence>
<dbReference type="RefSeq" id="WP_089977534.1">
    <property type="nucleotide sequence ID" value="NZ_CP084916.1"/>
</dbReference>
<dbReference type="InterPro" id="IPR012737">
    <property type="entry name" value="DhaK_L_YcgS"/>
</dbReference>
<dbReference type="PROSITE" id="PS51480">
    <property type="entry name" value="DHAL"/>
    <property type="match status" value="1"/>
</dbReference>
<dbReference type="InterPro" id="IPR036117">
    <property type="entry name" value="DhaL_dom_sf"/>
</dbReference>
<evidence type="ECO:0000259" key="9">
    <source>
        <dbReference type="PROSITE" id="PS51480"/>
    </source>
</evidence>
<proteinExistence type="predicted"/>
<dbReference type="GO" id="GO:0019563">
    <property type="term" value="P:glycerol catabolic process"/>
    <property type="evidence" value="ECO:0007669"/>
    <property type="project" value="TreeGrafter"/>
</dbReference>